<evidence type="ECO:0000313" key="2">
    <source>
        <dbReference type="Proteomes" id="UP000006327"/>
    </source>
</evidence>
<proteinExistence type="predicted"/>
<keyword evidence="2" id="KW-1185">Reference proteome</keyword>
<dbReference type="Gene3D" id="3.40.50.720">
    <property type="entry name" value="NAD(P)-binding Rossmann-like Domain"/>
    <property type="match status" value="1"/>
</dbReference>
<organism evidence="1 2">
    <name type="scientific">Paraglaciecola arctica BSs20135</name>
    <dbReference type="NCBI Taxonomy" id="493475"/>
    <lineage>
        <taxon>Bacteria</taxon>
        <taxon>Pseudomonadati</taxon>
        <taxon>Pseudomonadota</taxon>
        <taxon>Gammaproteobacteria</taxon>
        <taxon>Alteromonadales</taxon>
        <taxon>Alteromonadaceae</taxon>
        <taxon>Paraglaciecola</taxon>
    </lineage>
</organism>
<dbReference type="EMBL" id="BAEO01000056">
    <property type="protein sequence ID" value="GAC20817.1"/>
    <property type="molecule type" value="Genomic_DNA"/>
</dbReference>
<protein>
    <submittedName>
        <fullName evidence="1">Uncharacterized protein</fullName>
    </submittedName>
</protein>
<reference evidence="1 2" key="1">
    <citation type="journal article" date="2017" name="Antonie Van Leeuwenhoek">
        <title>Rhizobium rhizosphaerae sp. nov., a novel species isolated from rice rhizosphere.</title>
        <authorList>
            <person name="Zhao J.J."/>
            <person name="Zhang J."/>
            <person name="Zhang R.J."/>
            <person name="Zhang C.W."/>
            <person name="Yin H.Q."/>
            <person name="Zhang X.X."/>
        </authorList>
    </citation>
    <scope>NUCLEOTIDE SEQUENCE [LARGE SCALE GENOMIC DNA]</scope>
    <source>
        <strain evidence="1 2">BSs20135</strain>
    </source>
</reference>
<dbReference type="AlphaFoldDB" id="K6YRP8"/>
<dbReference type="OrthoDB" id="6405702at2"/>
<name>K6YRP8_9ALTE</name>
<gene>
    <name evidence="1" type="ORF">GARC_3864</name>
</gene>
<comment type="caution">
    <text evidence="1">The sequence shown here is derived from an EMBL/GenBank/DDBJ whole genome shotgun (WGS) entry which is preliminary data.</text>
</comment>
<dbReference type="RefSeq" id="WP_007623125.1">
    <property type="nucleotide sequence ID" value="NZ_BAEO01000056.1"/>
</dbReference>
<dbReference type="STRING" id="493475.GARC_3864"/>
<accession>K6YRP8</accession>
<sequence>MISGIGLQKKYWKKLDSNIYKIGVIVEYSAIANQLIQYIEDLNEYSSVDSIGIIVDDENNIHRQWFEKHYPEVPFLFCRRDECKEIDLLDVIVIPESNKSIYEYIPSKITRIGLPHGTDVPIESTLCVYGGGFYFDYVLGARKQPKLTTQKYINSFPAVMRLHQQPFVSELPFGFPKLDKFFNAVSKLTGPKKAIIYHLSLLSVEEYWVVDVIFETLKTLLDEFPDKTIIFRVHHFNNKHPKVIECLNLGRGYSNFYYSDADSYIDDYARGAVMVTHREYYNHLFDLATGCPTIVYKLDPSYSLQYGHDGRYFTTDKIHFIDVLNQALNSRFDTSEECRKKRCLAAGIYNPGASFDYLVDNIEHIVSGQVLPEWTTYFLNEGTSKDVDFKLRQLIVSNRPFGPFAMAFGVMANHSALSLLLLAENYIRNSNVREYYYPLGFTAFYKLVHHEDFDLLSVESKVWWKIRGEVAFEFCCDAIDNGEISVTHELMWLRDHYQVSIESVEEINDVVRNDLKIINFYDGSNVQCGDILFYGAGAFTESIILSNQCNRNFNPIAIFDGDELKQNSLFMGIPVFHPDKIEYFSQDIIIGSQGSVTEIVNSLIINKNVKNKLFGFVNDPINNFLLNLLAKN</sequence>
<dbReference type="Proteomes" id="UP000006327">
    <property type="component" value="Unassembled WGS sequence"/>
</dbReference>
<evidence type="ECO:0000313" key="1">
    <source>
        <dbReference type="EMBL" id="GAC20817.1"/>
    </source>
</evidence>